<dbReference type="InterPro" id="IPR055209">
    <property type="entry name" value="RsiG-like_dom"/>
</dbReference>
<dbReference type="AlphaFoldDB" id="A0A6L6XS89"/>
<dbReference type="EMBL" id="WSEK01000004">
    <property type="protein sequence ID" value="MVQ49356.1"/>
    <property type="molecule type" value="Genomic_DNA"/>
</dbReference>
<reference evidence="2 3" key="1">
    <citation type="submission" date="2019-12" db="EMBL/GenBank/DDBJ databases">
        <authorList>
            <person name="Huq M.A."/>
        </authorList>
    </citation>
    <scope>NUCLEOTIDE SEQUENCE [LARGE SCALE GENOMIC DNA]</scope>
    <source>
        <strain evidence="2 3">MAH-18</strain>
    </source>
</reference>
<evidence type="ECO:0000313" key="3">
    <source>
        <dbReference type="Proteomes" id="UP000473525"/>
    </source>
</evidence>
<gene>
    <name evidence="2" type="ORF">GON03_09190</name>
</gene>
<evidence type="ECO:0000259" key="1">
    <source>
        <dbReference type="Pfam" id="PF22802"/>
    </source>
</evidence>
<dbReference type="Proteomes" id="UP000473525">
    <property type="component" value="Unassembled WGS sequence"/>
</dbReference>
<dbReference type="Pfam" id="PF22802">
    <property type="entry name" value="RsiG"/>
    <property type="match status" value="1"/>
</dbReference>
<protein>
    <recommendedName>
        <fullName evidence="1">RsiG-like domain-containing protein</fullName>
    </recommendedName>
</protein>
<organism evidence="2 3">
    <name type="scientific">Nocardioides agri</name>
    <dbReference type="NCBI Taxonomy" id="2682843"/>
    <lineage>
        <taxon>Bacteria</taxon>
        <taxon>Bacillati</taxon>
        <taxon>Actinomycetota</taxon>
        <taxon>Actinomycetes</taxon>
        <taxon>Propionibacteriales</taxon>
        <taxon>Nocardioidaceae</taxon>
        <taxon>Nocardioides</taxon>
    </lineage>
</organism>
<proteinExistence type="predicted"/>
<name>A0A6L6XS89_9ACTN</name>
<keyword evidence="3" id="KW-1185">Reference proteome</keyword>
<evidence type="ECO:0000313" key="2">
    <source>
        <dbReference type="EMBL" id="MVQ49356.1"/>
    </source>
</evidence>
<accession>A0A6L6XS89</accession>
<comment type="caution">
    <text evidence="2">The sequence shown here is derived from an EMBL/GenBank/DDBJ whole genome shotgun (WGS) entry which is preliminary data.</text>
</comment>
<feature type="domain" description="RsiG-like" evidence="1">
    <location>
        <begin position="3"/>
        <end position="46"/>
    </location>
</feature>
<sequence length="152" mass="17094">MPEPSPYLETLTLAELRVYRERLRTEEERTSYWRRLVHARIDLLEATGTADGSLSLTDLVRVLGDTGNGQGRHALHRVRAAEPLPDLPALAEVWVMPTDDAGRVEAVRRLRDAETQLTGYRAALHRRIDEATAELIVRYRRDPSSALSVLGA</sequence>